<dbReference type="Proteomes" id="UP000271098">
    <property type="component" value="Unassembled WGS sequence"/>
</dbReference>
<evidence type="ECO:0000256" key="6">
    <source>
        <dbReference type="ARBA" id="ARBA00023137"/>
    </source>
</evidence>
<evidence type="ECO:0000256" key="3">
    <source>
        <dbReference type="ARBA" id="ARBA00022741"/>
    </source>
</evidence>
<keyword evidence="6" id="KW-0829">Tyrosine-protein kinase</keyword>
<dbReference type="InterPro" id="IPR017441">
    <property type="entry name" value="Protein_kinase_ATP_BS"/>
</dbReference>
<dbReference type="SUPFAM" id="SSF55550">
    <property type="entry name" value="SH2 domain"/>
    <property type="match status" value="1"/>
</dbReference>
<name>A0A183DVJ5_9BILA</name>
<accession>A0A183DVJ5</accession>
<dbReference type="WBParaSite" id="GPUH_0001275001-mRNA-1">
    <property type="protein sequence ID" value="GPUH_0001275001-mRNA-1"/>
    <property type="gene ID" value="GPUH_0001275001"/>
</dbReference>
<organism evidence="14">
    <name type="scientific">Gongylonema pulchrum</name>
    <dbReference type="NCBI Taxonomy" id="637853"/>
    <lineage>
        <taxon>Eukaryota</taxon>
        <taxon>Metazoa</taxon>
        <taxon>Ecdysozoa</taxon>
        <taxon>Nematoda</taxon>
        <taxon>Chromadorea</taxon>
        <taxon>Rhabditida</taxon>
        <taxon>Spirurina</taxon>
        <taxon>Spiruromorpha</taxon>
        <taxon>Spiruroidea</taxon>
        <taxon>Gongylonematidae</taxon>
        <taxon>Gongylonema</taxon>
    </lineage>
</organism>
<dbReference type="InterPro" id="IPR001245">
    <property type="entry name" value="Ser-Thr/Tyr_kinase_cat_dom"/>
</dbReference>
<dbReference type="InterPro" id="IPR000980">
    <property type="entry name" value="SH2"/>
</dbReference>
<evidence type="ECO:0000259" key="11">
    <source>
        <dbReference type="PROSITE" id="PS50011"/>
    </source>
</evidence>
<protein>
    <recommendedName>
        <fullName evidence="1">non-specific protein-tyrosine kinase</fullName>
        <ecNumber evidence="1">2.7.10.2</ecNumber>
    </recommendedName>
</protein>
<dbReference type="InterPro" id="IPR008266">
    <property type="entry name" value="Tyr_kinase_AS"/>
</dbReference>
<evidence type="ECO:0000256" key="5">
    <source>
        <dbReference type="ARBA" id="ARBA00022840"/>
    </source>
</evidence>
<evidence type="ECO:0000313" key="14">
    <source>
        <dbReference type="WBParaSite" id="GPUH_0001275001-mRNA-1"/>
    </source>
</evidence>
<keyword evidence="3 9" id="KW-0547">Nucleotide-binding</keyword>
<dbReference type="InterPro" id="IPR050198">
    <property type="entry name" value="Non-receptor_tyrosine_kinases"/>
</dbReference>
<dbReference type="PROSITE" id="PS50001">
    <property type="entry name" value="SH2"/>
    <property type="match status" value="1"/>
</dbReference>
<keyword evidence="13" id="KW-1185">Reference proteome</keyword>
<dbReference type="Gene3D" id="3.30.505.10">
    <property type="entry name" value="SH2 domain"/>
    <property type="match status" value="1"/>
</dbReference>
<proteinExistence type="predicted"/>
<dbReference type="SUPFAM" id="SSF56112">
    <property type="entry name" value="Protein kinase-like (PK-like)"/>
    <property type="match status" value="1"/>
</dbReference>
<dbReference type="EMBL" id="UYRT01079565">
    <property type="protein sequence ID" value="VDN20960.1"/>
    <property type="molecule type" value="Genomic_DNA"/>
</dbReference>
<dbReference type="AlphaFoldDB" id="A0A183DVJ5"/>
<evidence type="ECO:0000313" key="12">
    <source>
        <dbReference type="EMBL" id="VDN20960.1"/>
    </source>
</evidence>
<reference evidence="14" key="1">
    <citation type="submission" date="2016-06" db="UniProtKB">
        <authorList>
            <consortium name="WormBaseParasite"/>
        </authorList>
    </citation>
    <scope>IDENTIFICATION</scope>
</reference>
<dbReference type="InterPro" id="IPR011009">
    <property type="entry name" value="Kinase-like_dom_sf"/>
</dbReference>
<evidence type="ECO:0000256" key="7">
    <source>
        <dbReference type="ARBA" id="ARBA00051245"/>
    </source>
</evidence>
<dbReference type="GO" id="GO:0005524">
    <property type="term" value="F:ATP binding"/>
    <property type="evidence" value="ECO:0007669"/>
    <property type="project" value="UniProtKB-UniRule"/>
</dbReference>
<feature type="domain" description="SH2" evidence="10">
    <location>
        <begin position="13"/>
        <end position="105"/>
    </location>
</feature>
<evidence type="ECO:0000313" key="13">
    <source>
        <dbReference type="Proteomes" id="UP000271098"/>
    </source>
</evidence>
<dbReference type="Gene3D" id="1.10.510.10">
    <property type="entry name" value="Transferase(Phosphotransferase) domain 1"/>
    <property type="match status" value="1"/>
</dbReference>
<feature type="domain" description="Protein kinase" evidence="11">
    <location>
        <begin position="117"/>
        <end position="310"/>
    </location>
</feature>
<dbReference type="OrthoDB" id="546826at2759"/>
<evidence type="ECO:0000256" key="2">
    <source>
        <dbReference type="ARBA" id="ARBA00022679"/>
    </source>
</evidence>
<keyword evidence="4" id="KW-0418">Kinase</keyword>
<feature type="binding site" evidence="9">
    <location>
        <position position="148"/>
    </location>
    <ligand>
        <name>ATP</name>
        <dbReference type="ChEBI" id="CHEBI:30616"/>
    </ligand>
</feature>
<dbReference type="PROSITE" id="PS00109">
    <property type="entry name" value="PROTEIN_KINASE_TYR"/>
    <property type="match status" value="1"/>
</dbReference>
<keyword evidence="5 9" id="KW-0067">ATP-binding</keyword>
<evidence type="ECO:0000256" key="9">
    <source>
        <dbReference type="PROSITE-ProRule" id="PRU10141"/>
    </source>
</evidence>
<keyword evidence="8" id="KW-0727">SH2 domain</keyword>
<dbReference type="InterPro" id="IPR036860">
    <property type="entry name" value="SH2_dom_sf"/>
</dbReference>
<dbReference type="Pfam" id="PF07714">
    <property type="entry name" value="PK_Tyr_Ser-Thr"/>
    <property type="match status" value="1"/>
</dbReference>
<dbReference type="GO" id="GO:0004715">
    <property type="term" value="F:non-membrane spanning protein tyrosine kinase activity"/>
    <property type="evidence" value="ECO:0007669"/>
    <property type="project" value="UniProtKB-EC"/>
</dbReference>
<evidence type="ECO:0000256" key="8">
    <source>
        <dbReference type="PROSITE-ProRule" id="PRU00191"/>
    </source>
</evidence>
<dbReference type="CDD" id="cd00192">
    <property type="entry name" value="PTKc"/>
    <property type="match status" value="1"/>
</dbReference>
<keyword evidence="2" id="KW-0808">Transferase</keyword>
<dbReference type="SMART" id="SM00219">
    <property type="entry name" value="TyrKc"/>
    <property type="match status" value="1"/>
</dbReference>
<gene>
    <name evidence="12" type="ORF">GPUH_LOCUS12736</name>
</gene>
<sequence length="310" mass="35823">MTQANECLLSETYYHGIIDQYDMQRMLVRDGDFLFGIPEEDEKESVVWVVRYSGELRAFSIGLTEKDLCFVNEKCFRKVSEMVDHYVRTRKPLHKTLPIVVKRPVPHPAWVISHDRIRLKDELGRGQFGCVYKGILQVGHTYKTVAVKTYVGHTDKAKRISFLQEAKVMREYKHENVVQLIGVACQKEPLMIIVEFCGGGSLLKEAAAGMKYLEEKKCIHRDVAARNCLLTEQILTLKICDFGLSIKSEQLENEKEIQLPTKWLAPEAIKMRHFTTKSDVWAFGVLLFEIFTDGNEPYPGENSFYYHYTE</sequence>
<dbReference type="PROSITE" id="PS00107">
    <property type="entry name" value="PROTEIN_KINASE_ATP"/>
    <property type="match status" value="1"/>
</dbReference>
<dbReference type="InterPro" id="IPR020635">
    <property type="entry name" value="Tyr_kinase_cat_dom"/>
</dbReference>
<dbReference type="EC" id="2.7.10.2" evidence="1"/>
<evidence type="ECO:0000259" key="10">
    <source>
        <dbReference type="PROSITE" id="PS50001"/>
    </source>
</evidence>
<dbReference type="InterPro" id="IPR000719">
    <property type="entry name" value="Prot_kinase_dom"/>
</dbReference>
<comment type="catalytic activity">
    <reaction evidence="7">
        <text>L-tyrosyl-[protein] + ATP = O-phospho-L-tyrosyl-[protein] + ADP + H(+)</text>
        <dbReference type="Rhea" id="RHEA:10596"/>
        <dbReference type="Rhea" id="RHEA-COMP:10136"/>
        <dbReference type="Rhea" id="RHEA-COMP:20101"/>
        <dbReference type="ChEBI" id="CHEBI:15378"/>
        <dbReference type="ChEBI" id="CHEBI:30616"/>
        <dbReference type="ChEBI" id="CHEBI:46858"/>
        <dbReference type="ChEBI" id="CHEBI:61978"/>
        <dbReference type="ChEBI" id="CHEBI:456216"/>
        <dbReference type="EC" id="2.7.10.2"/>
    </reaction>
</comment>
<evidence type="ECO:0000256" key="4">
    <source>
        <dbReference type="ARBA" id="ARBA00022777"/>
    </source>
</evidence>
<dbReference type="PROSITE" id="PS50011">
    <property type="entry name" value="PROTEIN_KINASE_DOM"/>
    <property type="match status" value="1"/>
</dbReference>
<dbReference type="PANTHER" id="PTHR24418">
    <property type="entry name" value="TYROSINE-PROTEIN KINASE"/>
    <property type="match status" value="1"/>
</dbReference>
<dbReference type="Gene3D" id="3.30.200.20">
    <property type="entry name" value="Phosphorylase Kinase, domain 1"/>
    <property type="match status" value="1"/>
</dbReference>
<reference evidence="12 13" key="2">
    <citation type="submission" date="2018-11" db="EMBL/GenBank/DDBJ databases">
        <authorList>
            <consortium name="Pathogen Informatics"/>
        </authorList>
    </citation>
    <scope>NUCLEOTIDE SEQUENCE [LARGE SCALE GENOMIC DNA]</scope>
</reference>
<evidence type="ECO:0000256" key="1">
    <source>
        <dbReference type="ARBA" id="ARBA00011903"/>
    </source>
</evidence>